<dbReference type="Gene3D" id="3.40.50.150">
    <property type="entry name" value="Vaccinia Virus protein VP39"/>
    <property type="match status" value="1"/>
</dbReference>
<evidence type="ECO:0000256" key="4">
    <source>
        <dbReference type="ARBA" id="ARBA00013346"/>
    </source>
</evidence>
<keyword evidence="5" id="KW-0963">Cytoplasm</keyword>
<dbReference type="GO" id="GO:0032259">
    <property type="term" value="P:methylation"/>
    <property type="evidence" value="ECO:0007669"/>
    <property type="project" value="UniProtKB-KW"/>
</dbReference>
<dbReference type="PANTHER" id="PTHR11579:SF0">
    <property type="entry name" value="PROTEIN-L-ISOASPARTATE(D-ASPARTATE) O-METHYLTRANSFERASE"/>
    <property type="match status" value="1"/>
</dbReference>
<dbReference type="EMBL" id="MWBO01000008">
    <property type="protein sequence ID" value="OQA53174.1"/>
    <property type="molecule type" value="Genomic_DNA"/>
</dbReference>
<dbReference type="Proteomes" id="UP000485367">
    <property type="component" value="Unassembled WGS sequence"/>
</dbReference>
<evidence type="ECO:0000256" key="6">
    <source>
        <dbReference type="ARBA" id="ARBA00022603"/>
    </source>
</evidence>
<keyword evidence="7 10" id="KW-0808">Transferase</keyword>
<evidence type="ECO:0000256" key="5">
    <source>
        <dbReference type="ARBA" id="ARBA00022490"/>
    </source>
</evidence>
<reference evidence="10" key="1">
    <citation type="submission" date="2017-02" db="EMBL/GenBank/DDBJ databases">
        <title>Delving into the versatile metabolic prowess of the omnipresent phylum Bacteroidetes.</title>
        <authorList>
            <person name="Nobu M.K."/>
            <person name="Mei R."/>
            <person name="Narihiro T."/>
            <person name="Kuroda K."/>
            <person name="Liu W.-T."/>
        </authorList>
    </citation>
    <scope>NUCLEOTIDE SEQUENCE</scope>
    <source>
        <strain evidence="10">ADurb.Bin280</strain>
    </source>
</reference>
<evidence type="ECO:0000313" key="10">
    <source>
        <dbReference type="EMBL" id="OQA53174.1"/>
    </source>
</evidence>
<evidence type="ECO:0000256" key="7">
    <source>
        <dbReference type="ARBA" id="ARBA00022679"/>
    </source>
</evidence>
<dbReference type="PANTHER" id="PTHR11579">
    <property type="entry name" value="PROTEIN-L-ISOASPARTATE O-METHYLTRANSFERASE"/>
    <property type="match status" value="1"/>
</dbReference>
<dbReference type="EC" id="2.1.1.77" evidence="3 9"/>
<evidence type="ECO:0000256" key="9">
    <source>
        <dbReference type="NCBIfam" id="TIGR00080"/>
    </source>
</evidence>
<name>A0A1V5SFU7_9BACT</name>
<proteinExistence type="inferred from homology"/>
<comment type="caution">
    <text evidence="10">The sequence shown here is derived from an EMBL/GenBank/DDBJ whole genome shotgun (WGS) entry which is preliminary data.</text>
</comment>
<comment type="subcellular location">
    <subcellularLocation>
        <location evidence="1">Cytoplasm</location>
    </subcellularLocation>
</comment>
<dbReference type="SUPFAM" id="SSF53335">
    <property type="entry name" value="S-adenosyl-L-methionine-dependent methyltransferases"/>
    <property type="match status" value="1"/>
</dbReference>
<keyword evidence="8" id="KW-0949">S-adenosyl-L-methionine</keyword>
<keyword evidence="6 10" id="KW-0489">Methyltransferase</keyword>
<dbReference type="InterPro" id="IPR029063">
    <property type="entry name" value="SAM-dependent_MTases_sf"/>
</dbReference>
<dbReference type="CDD" id="cd02440">
    <property type="entry name" value="AdoMet_MTases"/>
    <property type="match status" value="1"/>
</dbReference>
<comment type="similarity">
    <text evidence="2">Belongs to the methyltransferase superfamily. L-isoaspartyl/D-aspartyl protein methyltransferase family.</text>
</comment>
<evidence type="ECO:0000256" key="2">
    <source>
        <dbReference type="ARBA" id="ARBA00005369"/>
    </source>
</evidence>
<protein>
    <recommendedName>
        <fullName evidence="4 9">Protein-L-isoaspartate O-methyltransferase</fullName>
        <ecNumber evidence="3 9">2.1.1.77</ecNumber>
    </recommendedName>
</protein>
<evidence type="ECO:0000256" key="1">
    <source>
        <dbReference type="ARBA" id="ARBA00004496"/>
    </source>
</evidence>
<evidence type="ECO:0000256" key="8">
    <source>
        <dbReference type="ARBA" id="ARBA00022691"/>
    </source>
</evidence>
<sequence>MSKQNLINNLTNSGLITRRSIKKAFERVDRKDFVLREYKDLAYADQSLPIGFDQTISQPSTVAFMLKLLNVKEGDLVLDVGSGSGWTSALLAQIVSGSGFVTAVERIEDLINRSILNTKKYRFENIAFKKAGKELGYSENAPYDKILVSATSDDIPEELIDQLKLEGVMVVPVKNSILRVKKTKSGAIRKRDFPGFVFVKLIKDEDDED</sequence>
<accession>A0A1V5SFU7</accession>
<dbReference type="GO" id="GO:0004719">
    <property type="term" value="F:protein-L-isoaspartate (D-aspartate) O-methyltransferase activity"/>
    <property type="evidence" value="ECO:0007669"/>
    <property type="project" value="UniProtKB-UniRule"/>
</dbReference>
<dbReference type="GO" id="GO:0005737">
    <property type="term" value="C:cytoplasm"/>
    <property type="evidence" value="ECO:0007669"/>
    <property type="project" value="UniProtKB-SubCell"/>
</dbReference>
<gene>
    <name evidence="10" type="primary">pcm</name>
    <name evidence="10" type="ORF">BWY43_00101</name>
</gene>
<dbReference type="GO" id="GO:0030091">
    <property type="term" value="P:protein repair"/>
    <property type="evidence" value="ECO:0007669"/>
    <property type="project" value="UniProtKB-UniRule"/>
</dbReference>
<organism evidence="10">
    <name type="scientific">candidate division WS2 bacterium ADurb.Bin280</name>
    <dbReference type="NCBI Taxonomy" id="1852829"/>
    <lineage>
        <taxon>Bacteria</taxon>
        <taxon>candidate division WS2</taxon>
    </lineage>
</organism>
<dbReference type="NCBIfam" id="TIGR00080">
    <property type="entry name" value="pimt"/>
    <property type="match status" value="1"/>
</dbReference>
<dbReference type="InterPro" id="IPR000682">
    <property type="entry name" value="PCMT"/>
</dbReference>
<evidence type="ECO:0000256" key="3">
    <source>
        <dbReference type="ARBA" id="ARBA00011890"/>
    </source>
</evidence>
<dbReference type="AlphaFoldDB" id="A0A1V5SFU7"/>
<dbReference type="Pfam" id="PF01135">
    <property type="entry name" value="PCMT"/>
    <property type="match status" value="1"/>
</dbReference>